<name>A0ABW3PNZ9_9BACL</name>
<sequence length="111" mass="12235">MMHTPSIPVTKVIVRLAKGEETFVAVRDDSGSTGYDWRVEPGSPITVTSEVYIPIPVKDNALLAPSVLHVFALRLEQEMTGEWIERIELISSTMGETIRVIEAHIGAVNYG</sequence>
<dbReference type="EMBL" id="JBHTKX010000001">
    <property type="protein sequence ID" value="MFD1127692.1"/>
    <property type="molecule type" value="Genomic_DNA"/>
</dbReference>
<comment type="caution">
    <text evidence="1">The sequence shown here is derived from an EMBL/GenBank/DDBJ whole genome shotgun (WGS) entry which is preliminary data.</text>
</comment>
<dbReference type="RefSeq" id="WP_251581479.1">
    <property type="nucleotide sequence ID" value="NZ_JBHTKX010000001.1"/>
</dbReference>
<evidence type="ECO:0000313" key="1">
    <source>
        <dbReference type="EMBL" id="MFD1127692.1"/>
    </source>
</evidence>
<keyword evidence="2" id="KW-1185">Reference proteome</keyword>
<accession>A0ABW3PNZ9</accession>
<gene>
    <name evidence="1" type="ORF">ACFQ3J_05810</name>
</gene>
<protein>
    <submittedName>
        <fullName evidence="1">Uncharacterized protein</fullName>
    </submittedName>
</protein>
<reference evidence="2" key="1">
    <citation type="journal article" date="2019" name="Int. J. Syst. Evol. Microbiol.">
        <title>The Global Catalogue of Microorganisms (GCM) 10K type strain sequencing project: providing services to taxonomists for standard genome sequencing and annotation.</title>
        <authorList>
            <consortium name="The Broad Institute Genomics Platform"/>
            <consortium name="The Broad Institute Genome Sequencing Center for Infectious Disease"/>
            <person name="Wu L."/>
            <person name="Ma J."/>
        </authorList>
    </citation>
    <scope>NUCLEOTIDE SEQUENCE [LARGE SCALE GENOMIC DNA]</scope>
    <source>
        <strain evidence="2">CCUG 53519</strain>
    </source>
</reference>
<dbReference type="Proteomes" id="UP001597169">
    <property type="component" value="Unassembled WGS sequence"/>
</dbReference>
<proteinExistence type="predicted"/>
<evidence type="ECO:0000313" key="2">
    <source>
        <dbReference type="Proteomes" id="UP001597169"/>
    </source>
</evidence>
<organism evidence="1 2">
    <name type="scientific">Paenibacillus provencensis</name>
    <dbReference type="NCBI Taxonomy" id="441151"/>
    <lineage>
        <taxon>Bacteria</taxon>
        <taxon>Bacillati</taxon>
        <taxon>Bacillota</taxon>
        <taxon>Bacilli</taxon>
        <taxon>Bacillales</taxon>
        <taxon>Paenibacillaceae</taxon>
        <taxon>Paenibacillus</taxon>
    </lineage>
</organism>